<dbReference type="Gene3D" id="1.20.140.20">
    <property type="entry name" value="Alpha-ketoacid/pyruvate dehydrogenase kinase, N-terminal domain"/>
    <property type="match status" value="1"/>
</dbReference>
<dbReference type="AlphaFoldDB" id="A0A9P5IQL9"/>
<dbReference type="GO" id="GO:0010906">
    <property type="term" value="P:regulation of glucose metabolic process"/>
    <property type="evidence" value="ECO:0007669"/>
    <property type="project" value="TreeGrafter"/>
</dbReference>
<keyword evidence="6 8" id="KW-0067">ATP-binding</keyword>
<accession>A0A9P5IQL9</accession>
<dbReference type="InterPro" id="IPR036890">
    <property type="entry name" value="HATPase_C_sf"/>
</dbReference>
<comment type="caution">
    <text evidence="10">The sequence shown here is derived from an EMBL/GenBank/DDBJ whole genome shotgun (WGS) entry which is preliminary data.</text>
</comment>
<name>A0A9P5IQL9_9HELO</name>
<evidence type="ECO:0000256" key="6">
    <source>
        <dbReference type="ARBA" id="ARBA00022840"/>
    </source>
</evidence>
<dbReference type="InterPro" id="IPR036784">
    <property type="entry name" value="AK/P_DHK_N_sf"/>
</dbReference>
<dbReference type="InterPro" id="IPR039028">
    <property type="entry name" value="BCKD/PDK"/>
</dbReference>
<dbReference type="GeneID" id="62148268"/>
<keyword evidence="5 8" id="KW-0418">Kinase</keyword>
<dbReference type="SUPFAM" id="SSF55874">
    <property type="entry name" value="ATPase domain of HSP90 chaperone/DNA topoisomerase II/histidine kinase"/>
    <property type="match status" value="1"/>
</dbReference>
<evidence type="ECO:0000256" key="2">
    <source>
        <dbReference type="ARBA" id="ARBA00022553"/>
    </source>
</evidence>
<sequence>MSASSYIVAVKKNLSEEQYAATKKAVEEQGCKVTHDYERESVMPGFVVDMPQGTVSTLEAHEHIDFVQTNGEVLVFCLASPVSTTEELYAMSCCYKHLTNSPIPNVTMNNCFRSLSSAQPAKKWFHYPRSALRYASTARYPSPSAHKWSHPPSSTTIADSEIANLASKPLHTLSLADLVKHGRPSLSTEALFSSANFTLDLLPIRLAHRIQALRNLPFIVVSNPNISRIYNNYLHSLSTLLPYKTISTLEDEIRFTEVLADLVETHSHTIPTLARGFLECRKYISPSEVTRFLDEHLRARIGTRLIAEQHIALHLSSQPHQMGHSEAEPSSYIGVIDTALNPASIVNSCGNFVSEICELKYGVRPSWIIDGEPETTFAFVPVHLEYTITELLKNAFRATVESGRSNEPVVITIAAEPELSTINDTQSKSSLGVILDGNPPIKPFEDSAPGVTIRIRDRGGGISPEVLPNVWSYSFTTFSEEDELPGQSHSNGSMDALNVLSGAGGESSSIAGLGYGLPLGRAYAEYFGGGIEIQSLYGWGCDVYLRLKGLGRPNK</sequence>
<dbReference type="InterPro" id="IPR003594">
    <property type="entry name" value="HATPase_dom"/>
</dbReference>
<keyword evidence="3 8" id="KW-0808">Transferase</keyword>
<dbReference type="GO" id="GO:0005524">
    <property type="term" value="F:ATP binding"/>
    <property type="evidence" value="ECO:0007669"/>
    <property type="project" value="UniProtKB-UniRule"/>
</dbReference>
<dbReference type="Pfam" id="PF02518">
    <property type="entry name" value="HATPase_c"/>
    <property type="match status" value="1"/>
</dbReference>
<evidence type="ECO:0000256" key="5">
    <source>
        <dbReference type="ARBA" id="ARBA00022777"/>
    </source>
</evidence>
<dbReference type="EC" id="2.7.11.-" evidence="8"/>
<keyword evidence="4 8" id="KW-0547">Nucleotide-binding</keyword>
<dbReference type="Pfam" id="PF10436">
    <property type="entry name" value="BCDHK_Adom3"/>
    <property type="match status" value="1"/>
</dbReference>
<dbReference type="GO" id="GO:0005759">
    <property type="term" value="C:mitochondrial matrix"/>
    <property type="evidence" value="ECO:0007669"/>
    <property type="project" value="UniProtKB-SubCell"/>
</dbReference>
<dbReference type="Gene3D" id="3.30.565.10">
    <property type="entry name" value="Histidine kinase-like ATPase, C-terminal domain"/>
    <property type="match status" value="1"/>
</dbReference>
<dbReference type="SUPFAM" id="SSF54897">
    <property type="entry name" value="Protease propeptides/inhibitors"/>
    <property type="match status" value="1"/>
</dbReference>
<dbReference type="SMART" id="SM00387">
    <property type="entry name" value="HATPase_c"/>
    <property type="match status" value="1"/>
</dbReference>
<protein>
    <recommendedName>
        <fullName evidence="8">Protein-serine/threonine kinase</fullName>
        <ecNumber evidence="8">2.7.11.-</ecNumber>
    </recommendedName>
</protein>
<evidence type="ECO:0000256" key="1">
    <source>
        <dbReference type="ARBA" id="ARBA00006155"/>
    </source>
</evidence>
<evidence type="ECO:0000259" key="9">
    <source>
        <dbReference type="SMART" id="SM00387"/>
    </source>
</evidence>
<proteinExistence type="inferred from homology"/>
<evidence type="ECO:0000313" key="11">
    <source>
        <dbReference type="Proteomes" id="UP000710849"/>
    </source>
</evidence>
<evidence type="ECO:0000256" key="4">
    <source>
        <dbReference type="ARBA" id="ARBA00022741"/>
    </source>
</evidence>
<keyword evidence="11" id="KW-1185">Reference proteome</keyword>
<keyword evidence="2" id="KW-0597">Phosphoprotein</keyword>
<dbReference type="PANTHER" id="PTHR11947">
    <property type="entry name" value="PYRUVATE DEHYDROGENASE KINASE"/>
    <property type="match status" value="1"/>
</dbReference>
<dbReference type="PANTHER" id="PTHR11947:SF20">
    <property type="entry name" value="[3-METHYL-2-OXOBUTANOATE DEHYDROGENASE [LIPOAMIDE]] KINASE, MITOCHONDRIAL"/>
    <property type="match status" value="1"/>
</dbReference>
<evidence type="ECO:0000313" key="10">
    <source>
        <dbReference type="EMBL" id="KAF7945641.1"/>
    </source>
</evidence>
<comment type="subcellular location">
    <subcellularLocation>
        <location evidence="8">Mitochondrion matrix</location>
    </subcellularLocation>
</comment>
<evidence type="ECO:0000256" key="8">
    <source>
        <dbReference type="RuleBase" id="RU366032"/>
    </source>
</evidence>
<evidence type="ECO:0000256" key="3">
    <source>
        <dbReference type="ARBA" id="ARBA00022679"/>
    </source>
</evidence>
<gene>
    <name evidence="10" type="ORF">EAE97_004679</name>
</gene>
<comment type="similarity">
    <text evidence="1 8">Belongs to the PDK/BCKDK protein kinase family.</text>
</comment>
<dbReference type="EMBL" id="RCSW01000008">
    <property type="protein sequence ID" value="KAF7945641.1"/>
    <property type="molecule type" value="Genomic_DNA"/>
</dbReference>
<dbReference type="GO" id="GO:0004740">
    <property type="term" value="F:pyruvate dehydrogenase (acetyl-transferring) kinase activity"/>
    <property type="evidence" value="ECO:0007669"/>
    <property type="project" value="TreeGrafter"/>
</dbReference>
<dbReference type="Gene3D" id="3.30.70.80">
    <property type="entry name" value="Peptidase S8 propeptide/proteinase inhibitor I9"/>
    <property type="match status" value="1"/>
</dbReference>
<evidence type="ECO:0000256" key="7">
    <source>
        <dbReference type="ARBA" id="ARBA00023128"/>
    </source>
</evidence>
<dbReference type="Proteomes" id="UP000710849">
    <property type="component" value="Unassembled WGS sequence"/>
</dbReference>
<dbReference type="SUPFAM" id="SSF69012">
    <property type="entry name" value="alpha-ketoacid dehydrogenase kinase, N-terminal domain"/>
    <property type="match status" value="1"/>
</dbReference>
<dbReference type="RefSeq" id="XP_038733548.1">
    <property type="nucleotide sequence ID" value="XM_038875191.1"/>
</dbReference>
<keyword evidence="7 8" id="KW-0496">Mitochondrion</keyword>
<dbReference type="InterPro" id="IPR037045">
    <property type="entry name" value="S8pro/Inhibitor_I9_sf"/>
</dbReference>
<reference evidence="10 11" key="1">
    <citation type="journal article" date="2020" name="Genome Biol. Evol.">
        <title>Comparative genomics of Sclerotiniaceae.</title>
        <authorList>
            <person name="Valero Jimenez C.A."/>
            <person name="Steentjes M."/>
            <person name="Scholten O.E."/>
            <person name="Van Kan J.A.L."/>
        </authorList>
    </citation>
    <scope>NUCLEOTIDE SEQUENCE [LARGE SCALE GENOMIC DNA]</scope>
    <source>
        <strain evidence="10 11">MUCL 94</strain>
    </source>
</reference>
<dbReference type="InterPro" id="IPR018955">
    <property type="entry name" value="BCDHK/PDK_N"/>
</dbReference>
<organism evidence="10 11">
    <name type="scientific">Botrytis byssoidea</name>
    <dbReference type="NCBI Taxonomy" id="139641"/>
    <lineage>
        <taxon>Eukaryota</taxon>
        <taxon>Fungi</taxon>
        <taxon>Dikarya</taxon>
        <taxon>Ascomycota</taxon>
        <taxon>Pezizomycotina</taxon>
        <taxon>Leotiomycetes</taxon>
        <taxon>Helotiales</taxon>
        <taxon>Sclerotiniaceae</taxon>
        <taxon>Botrytis</taxon>
    </lineage>
</organism>
<feature type="domain" description="Histidine kinase/HSP90-like ATPase" evidence="9">
    <location>
        <begin position="379"/>
        <end position="551"/>
    </location>
</feature>